<organism evidence="1">
    <name type="scientific">bioreactor metagenome</name>
    <dbReference type="NCBI Taxonomy" id="1076179"/>
    <lineage>
        <taxon>unclassified sequences</taxon>
        <taxon>metagenomes</taxon>
        <taxon>ecological metagenomes</taxon>
    </lineage>
</organism>
<comment type="caution">
    <text evidence="1">The sequence shown here is derived from an EMBL/GenBank/DDBJ whole genome shotgun (WGS) entry which is preliminary data.</text>
</comment>
<evidence type="ECO:0000313" key="1">
    <source>
        <dbReference type="EMBL" id="MPN36713.1"/>
    </source>
</evidence>
<dbReference type="InterPro" id="IPR014729">
    <property type="entry name" value="Rossmann-like_a/b/a_fold"/>
</dbReference>
<protein>
    <recommendedName>
        <fullName evidence="2">UspA domain-containing protein</fullName>
    </recommendedName>
</protein>
<dbReference type="AlphaFoldDB" id="A0A645HMN1"/>
<proteinExistence type="predicted"/>
<evidence type="ECO:0008006" key="2">
    <source>
        <dbReference type="Google" id="ProtNLM"/>
    </source>
</evidence>
<dbReference type="Gene3D" id="3.40.50.620">
    <property type="entry name" value="HUPs"/>
    <property type="match status" value="1"/>
</dbReference>
<sequence length="64" mass="6833">MRTGKPVDEILSDIGEHRPALAILGAQGVGNSDTYRIGATAFRITQMAECSVLVVPMPRTPLPL</sequence>
<accession>A0A645HMN1</accession>
<reference evidence="1" key="1">
    <citation type="submission" date="2019-08" db="EMBL/GenBank/DDBJ databases">
        <authorList>
            <person name="Kucharzyk K."/>
            <person name="Murdoch R.W."/>
            <person name="Higgins S."/>
            <person name="Loffler F."/>
        </authorList>
    </citation>
    <scope>NUCLEOTIDE SEQUENCE</scope>
</reference>
<dbReference type="EMBL" id="VSSQ01090996">
    <property type="protein sequence ID" value="MPN36713.1"/>
    <property type="molecule type" value="Genomic_DNA"/>
</dbReference>
<name>A0A645HMN1_9ZZZZ</name>
<gene>
    <name evidence="1" type="ORF">SDC9_184223</name>
</gene>
<dbReference type="SUPFAM" id="SSF52402">
    <property type="entry name" value="Adenine nucleotide alpha hydrolases-like"/>
    <property type="match status" value="1"/>
</dbReference>